<evidence type="ECO:0000256" key="2">
    <source>
        <dbReference type="ARBA" id="ARBA00008816"/>
    </source>
</evidence>
<keyword evidence="9" id="KW-1185">Reference proteome</keyword>
<evidence type="ECO:0000313" key="8">
    <source>
        <dbReference type="EnsemblMetazoa" id="tetur07g04960.1"/>
    </source>
</evidence>
<dbReference type="GO" id="GO:0008195">
    <property type="term" value="F:phosphatidate phosphatase activity"/>
    <property type="evidence" value="ECO:0007669"/>
    <property type="project" value="TreeGrafter"/>
</dbReference>
<dbReference type="GO" id="GO:0046839">
    <property type="term" value="P:phospholipid dephosphorylation"/>
    <property type="evidence" value="ECO:0007669"/>
    <property type="project" value="TreeGrafter"/>
</dbReference>
<evidence type="ECO:0000256" key="1">
    <source>
        <dbReference type="ARBA" id="ARBA00004141"/>
    </source>
</evidence>
<keyword evidence="5 6" id="KW-0472">Membrane</keyword>
<sequence>MKSVNSSTSKLEPFVRGFWCSDETIRYPSQHETVGAKQLFFIVILLPIAIISTSELIAAKHQWPSNLKGLNGNIDQTSSQTASLIYNIGMVTISWLYCLFLNALVTEYIKISVGRLRPTFYHGCRPNISCENPINQGVYLTNFSCSVDLKAENYLRVSFPSGHTSYSASSMVFLIIYLTKRFSNCDGRVNHWKYQITFLQIILFLTCISIGVSRVAGNVHHWEDVLAGLLIGSIITIFCTFIWDRIEKEVVQDEKLDENRCFDFLRA</sequence>
<dbReference type="GO" id="GO:0006644">
    <property type="term" value="P:phospholipid metabolic process"/>
    <property type="evidence" value="ECO:0007669"/>
    <property type="project" value="InterPro"/>
</dbReference>
<dbReference type="InterPro" id="IPR000326">
    <property type="entry name" value="PAP2/HPO"/>
</dbReference>
<feature type="transmembrane region" description="Helical" evidence="6">
    <location>
        <begin position="192"/>
        <end position="213"/>
    </location>
</feature>
<dbReference type="EMBL" id="CAEY01001890">
    <property type="status" value="NOT_ANNOTATED_CDS"/>
    <property type="molecule type" value="Genomic_DNA"/>
</dbReference>
<dbReference type="Pfam" id="PF01569">
    <property type="entry name" value="PAP2"/>
    <property type="match status" value="1"/>
</dbReference>
<dbReference type="AlphaFoldDB" id="T1K9H6"/>
<evidence type="ECO:0000259" key="7">
    <source>
        <dbReference type="SMART" id="SM00014"/>
    </source>
</evidence>
<feature type="transmembrane region" description="Helical" evidence="6">
    <location>
        <begin position="84"/>
        <end position="105"/>
    </location>
</feature>
<dbReference type="STRING" id="32264.T1K9H6"/>
<feature type="transmembrane region" description="Helical" evidence="6">
    <location>
        <begin position="225"/>
        <end position="243"/>
    </location>
</feature>
<dbReference type="HOGENOM" id="CLU_021458_3_2_1"/>
<dbReference type="SUPFAM" id="SSF48317">
    <property type="entry name" value="Acid phosphatase/Vanadium-dependent haloperoxidase"/>
    <property type="match status" value="1"/>
</dbReference>
<accession>T1K9H6</accession>
<comment type="subcellular location">
    <subcellularLocation>
        <location evidence="1">Membrane</location>
        <topology evidence="1">Multi-pass membrane protein</topology>
    </subcellularLocation>
</comment>
<organism evidence="8 9">
    <name type="scientific">Tetranychus urticae</name>
    <name type="common">Two-spotted spider mite</name>
    <dbReference type="NCBI Taxonomy" id="32264"/>
    <lineage>
        <taxon>Eukaryota</taxon>
        <taxon>Metazoa</taxon>
        <taxon>Ecdysozoa</taxon>
        <taxon>Arthropoda</taxon>
        <taxon>Chelicerata</taxon>
        <taxon>Arachnida</taxon>
        <taxon>Acari</taxon>
        <taxon>Acariformes</taxon>
        <taxon>Trombidiformes</taxon>
        <taxon>Prostigmata</taxon>
        <taxon>Eleutherengona</taxon>
        <taxon>Raphignathae</taxon>
        <taxon>Tetranychoidea</taxon>
        <taxon>Tetranychidae</taxon>
        <taxon>Tetranychus</taxon>
    </lineage>
</organism>
<dbReference type="EnsemblMetazoa" id="tetur07g04960.1">
    <property type="protein sequence ID" value="tetur07g04960.1"/>
    <property type="gene ID" value="tetur07g04960"/>
</dbReference>
<evidence type="ECO:0000256" key="6">
    <source>
        <dbReference type="SAM" id="Phobius"/>
    </source>
</evidence>
<dbReference type="GO" id="GO:0007165">
    <property type="term" value="P:signal transduction"/>
    <property type="evidence" value="ECO:0007669"/>
    <property type="project" value="TreeGrafter"/>
</dbReference>
<dbReference type="InterPro" id="IPR036938">
    <property type="entry name" value="PAP2/HPO_sf"/>
</dbReference>
<dbReference type="PANTHER" id="PTHR10165">
    <property type="entry name" value="LIPID PHOSPHATE PHOSPHATASE"/>
    <property type="match status" value="1"/>
</dbReference>
<dbReference type="InterPro" id="IPR043216">
    <property type="entry name" value="PAP-like"/>
</dbReference>
<reference evidence="8" key="2">
    <citation type="submission" date="2015-06" db="UniProtKB">
        <authorList>
            <consortium name="EnsemblMetazoa"/>
        </authorList>
    </citation>
    <scope>IDENTIFICATION</scope>
</reference>
<dbReference type="eggNOG" id="KOG3030">
    <property type="taxonomic scope" value="Eukaryota"/>
</dbReference>
<evidence type="ECO:0000256" key="4">
    <source>
        <dbReference type="ARBA" id="ARBA00022989"/>
    </source>
</evidence>
<comment type="similarity">
    <text evidence="2">Belongs to the PA-phosphatase related phosphoesterase family.</text>
</comment>
<evidence type="ECO:0000313" key="9">
    <source>
        <dbReference type="Proteomes" id="UP000015104"/>
    </source>
</evidence>
<proteinExistence type="inferred from homology"/>
<dbReference type="PANTHER" id="PTHR10165:SF103">
    <property type="entry name" value="PHOSPHOLIPID PHOSPHATASE HOMOLOG 1.2 HOMOLOG"/>
    <property type="match status" value="1"/>
</dbReference>
<keyword evidence="4 6" id="KW-1133">Transmembrane helix</keyword>
<dbReference type="Gene3D" id="1.20.144.10">
    <property type="entry name" value="Phosphatidic acid phosphatase type 2/haloperoxidase"/>
    <property type="match status" value="1"/>
</dbReference>
<feature type="domain" description="Phosphatidic acid phosphatase type 2/haloperoxidase" evidence="7">
    <location>
        <begin position="91"/>
        <end position="240"/>
    </location>
</feature>
<feature type="transmembrane region" description="Helical" evidence="6">
    <location>
        <begin position="39"/>
        <end position="58"/>
    </location>
</feature>
<protein>
    <recommendedName>
        <fullName evidence="7">Phosphatidic acid phosphatase type 2/haloperoxidase domain-containing protein</fullName>
    </recommendedName>
</protein>
<evidence type="ECO:0000256" key="3">
    <source>
        <dbReference type="ARBA" id="ARBA00022692"/>
    </source>
</evidence>
<name>T1K9H6_TETUR</name>
<reference evidence="9" key="1">
    <citation type="submission" date="2011-08" db="EMBL/GenBank/DDBJ databases">
        <authorList>
            <person name="Rombauts S."/>
        </authorList>
    </citation>
    <scope>NUCLEOTIDE SEQUENCE</scope>
    <source>
        <strain evidence="9">London</strain>
    </source>
</reference>
<dbReference type="Proteomes" id="UP000015104">
    <property type="component" value="Unassembled WGS sequence"/>
</dbReference>
<evidence type="ECO:0000256" key="5">
    <source>
        <dbReference type="ARBA" id="ARBA00023136"/>
    </source>
</evidence>
<keyword evidence="3 6" id="KW-0812">Transmembrane</keyword>
<dbReference type="SMART" id="SM00014">
    <property type="entry name" value="acidPPc"/>
    <property type="match status" value="1"/>
</dbReference>
<dbReference type="GO" id="GO:0005886">
    <property type="term" value="C:plasma membrane"/>
    <property type="evidence" value="ECO:0007669"/>
    <property type="project" value="TreeGrafter"/>
</dbReference>